<keyword evidence="2 4" id="KW-0560">Oxidoreductase</keyword>
<evidence type="ECO:0000313" key="5">
    <source>
        <dbReference type="Proteomes" id="UP001172778"/>
    </source>
</evidence>
<dbReference type="Gene3D" id="3.30.9.10">
    <property type="entry name" value="D-Amino Acid Oxidase, subunit A, domain 2"/>
    <property type="match status" value="1"/>
</dbReference>
<dbReference type="InterPro" id="IPR006076">
    <property type="entry name" value="FAD-dep_OxRdtase"/>
</dbReference>
<dbReference type="EMBL" id="JARRAF010000022">
    <property type="protein sequence ID" value="MDK2125639.1"/>
    <property type="molecule type" value="Genomic_DNA"/>
</dbReference>
<comment type="caution">
    <text evidence="4">The sequence shown here is derived from an EMBL/GenBank/DDBJ whole genome shotgun (WGS) entry which is preliminary data.</text>
</comment>
<sequence>MKVLILGAGITGVTSAWYLARAGHEVTVVDRQPQAALETSFANGGQVSVSQSEPWAGPEAPFKVAKWLWRGDSPLLFRPRLDVRQWQWGAGFLWECLPTNMRHNIAQMVRLGLYSRDALRELRDETGIAYDCETRGILQIYFDQASLDDAAATSKLMRELGCERRTLNTEEAVQIEPALRYIKDRLAGATFAPDDESGDARLFTQGLADLAAQRGVNFRYNTMILGVEHAADAVTGVRIRDCEGRDSTLRADAYLVCLGSYSPLLVRPLGLYLPIYPTKGYSATIDTEGFDGAPHVSITDDSVKMVFTRLGNRLRIAGTAELNGYNTDLNMLRCEALLRRTFELFPNAGDRHSVQYWTGLRPSTPSNVPMIGGTRYRNLYLNTGHGTLGWTEGCGSAKAIADIISGRKPELDFDFQRSG</sequence>
<evidence type="ECO:0000259" key="3">
    <source>
        <dbReference type="Pfam" id="PF01266"/>
    </source>
</evidence>
<dbReference type="PANTHER" id="PTHR13847:SF280">
    <property type="entry name" value="D-AMINO ACID DEHYDROGENASE"/>
    <property type="match status" value="1"/>
</dbReference>
<dbReference type="SUPFAM" id="SSF54373">
    <property type="entry name" value="FAD-linked reductases, C-terminal domain"/>
    <property type="match status" value="1"/>
</dbReference>
<keyword evidence="5" id="KW-1185">Reference proteome</keyword>
<feature type="domain" description="FAD dependent oxidoreductase" evidence="3">
    <location>
        <begin position="2"/>
        <end position="402"/>
    </location>
</feature>
<dbReference type="Gene3D" id="3.50.50.60">
    <property type="entry name" value="FAD/NAD(P)-binding domain"/>
    <property type="match status" value="2"/>
</dbReference>
<evidence type="ECO:0000313" key="4">
    <source>
        <dbReference type="EMBL" id="MDK2125639.1"/>
    </source>
</evidence>
<dbReference type="Pfam" id="PF01266">
    <property type="entry name" value="DAO"/>
    <property type="match status" value="1"/>
</dbReference>
<comment type="similarity">
    <text evidence="1">Belongs to the DadA oxidoreductase family.</text>
</comment>
<reference evidence="4" key="1">
    <citation type="submission" date="2023-03" db="EMBL/GenBank/DDBJ databases">
        <title>Chitinimonas shenzhenensis gen. nov., sp. nov., a novel member of family Burkholderiaceae isolated from activated sludge collected in Shen Zhen, China.</title>
        <authorList>
            <person name="Wang X."/>
        </authorList>
    </citation>
    <scope>NUCLEOTIDE SEQUENCE</scope>
    <source>
        <strain evidence="4">DQS-5</strain>
    </source>
</reference>
<dbReference type="NCBIfam" id="NF001933">
    <property type="entry name" value="PRK00711.1"/>
    <property type="match status" value="1"/>
</dbReference>
<dbReference type="Proteomes" id="UP001172778">
    <property type="component" value="Unassembled WGS sequence"/>
</dbReference>
<dbReference type="GO" id="GO:0016491">
    <property type="term" value="F:oxidoreductase activity"/>
    <property type="evidence" value="ECO:0007669"/>
    <property type="project" value="UniProtKB-KW"/>
</dbReference>
<organism evidence="4 5">
    <name type="scientific">Parachitinimonas caeni</name>
    <dbReference type="NCBI Taxonomy" id="3031301"/>
    <lineage>
        <taxon>Bacteria</taxon>
        <taxon>Pseudomonadati</taxon>
        <taxon>Pseudomonadota</taxon>
        <taxon>Betaproteobacteria</taxon>
        <taxon>Neisseriales</taxon>
        <taxon>Chitinibacteraceae</taxon>
        <taxon>Parachitinimonas</taxon>
    </lineage>
</organism>
<accession>A0ABT7E072</accession>
<dbReference type="InterPro" id="IPR036188">
    <property type="entry name" value="FAD/NAD-bd_sf"/>
</dbReference>
<gene>
    <name evidence="4" type="ORF">PZA18_16415</name>
</gene>
<evidence type="ECO:0000256" key="1">
    <source>
        <dbReference type="ARBA" id="ARBA00009410"/>
    </source>
</evidence>
<dbReference type="PANTHER" id="PTHR13847">
    <property type="entry name" value="SARCOSINE DEHYDROGENASE-RELATED"/>
    <property type="match status" value="1"/>
</dbReference>
<dbReference type="EC" id="1.4.99.-" evidence="4"/>
<proteinExistence type="inferred from homology"/>
<name>A0ABT7E072_9NEIS</name>
<dbReference type="SUPFAM" id="SSF51905">
    <property type="entry name" value="FAD/NAD(P)-binding domain"/>
    <property type="match status" value="1"/>
</dbReference>
<protein>
    <submittedName>
        <fullName evidence="4">D-amino acid dehydrogenase</fullName>
        <ecNumber evidence="4">1.4.99.-</ecNumber>
    </submittedName>
</protein>
<dbReference type="RefSeq" id="WP_284101951.1">
    <property type="nucleotide sequence ID" value="NZ_JARRAF010000022.1"/>
</dbReference>
<evidence type="ECO:0000256" key="2">
    <source>
        <dbReference type="ARBA" id="ARBA00023002"/>
    </source>
</evidence>